<keyword evidence="8" id="KW-0238">DNA-binding</keyword>
<gene>
    <name evidence="8" type="ORF">BCR43DRAFT_492428</name>
</gene>
<evidence type="ECO:0000256" key="2">
    <source>
        <dbReference type="ARBA" id="ARBA00010348"/>
    </source>
</evidence>
<dbReference type="GO" id="GO:1905318">
    <property type="term" value="P:meiosis I spindle assembly checkpoint signaling"/>
    <property type="evidence" value="ECO:0007669"/>
    <property type="project" value="EnsemblFungi"/>
</dbReference>
<evidence type="ECO:0000256" key="4">
    <source>
        <dbReference type="ARBA" id="ARBA00022776"/>
    </source>
</evidence>
<protein>
    <submittedName>
        <fullName evidence="8">DNA-binding protein</fullName>
    </submittedName>
</protein>
<dbReference type="PANTHER" id="PTHR11842:SF11">
    <property type="entry name" value="MITOTIC SPINDLE ASSEMBLY CHECKPOINT PROTEIN MAD2A"/>
    <property type="match status" value="1"/>
</dbReference>
<dbReference type="GO" id="GO:0000776">
    <property type="term" value="C:kinetochore"/>
    <property type="evidence" value="ECO:0007669"/>
    <property type="project" value="EnsemblFungi"/>
</dbReference>
<name>A0A1X2HDK4_SYNRA</name>
<evidence type="ECO:0000259" key="7">
    <source>
        <dbReference type="PROSITE" id="PS50815"/>
    </source>
</evidence>
<keyword evidence="5" id="KW-0539">Nucleus</keyword>
<dbReference type="Proteomes" id="UP000242180">
    <property type="component" value="Unassembled WGS sequence"/>
</dbReference>
<dbReference type="GO" id="GO:0034399">
    <property type="term" value="C:nuclear periphery"/>
    <property type="evidence" value="ECO:0007669"/>
    <property type="project" value="EnsemblFungi"/>
</dbReference>
<dbReference type="PANTHER" id="PTHR11842">
    <property type="entry name" value="MITOTIC SPINDLE ASSEMBLY CHECKPOINT PROTEIN MAD2"/>
    <property type="match status" value="1"/>
</dbReference>
<keyword evidence="6" id="KW-0131">Cell cycle</keyword>
<dbReference type="SUPFAM" id="SSF56019">
    <property type="entry name" value="The spindle assembly checkpoint protein mad2"/>
    <property type="match status" value="1"/>
</dbReference>
<dbReference type="GO" id="GO:1990333">
    <property type="term" value="C:mitotic checkpoint complex, CDC20-MAD2 subcomplex"/>
    <property type="evidence" value="ECO:0007669"/>
    <property type="project" value="EnsemblFungi"/>
</dbReference>
<keyword evidence="9" id="KW-1185">Reference proteome</keyword>
<proteinExistence type="inferred from homology"/>
<dbReference type="Pfam" id="PF02301">
    <property type="entry name" value="HORMA"/>
    <property type="match status" value="1"/>
</dbReference>
<accession>A0A1X2HDK4</accession>
<evidence type="ECO:0000256" key="1">
    <source>
        <dbReference type="ARBA" id="ARBA00004123"/>
    </source>
</evidence>
<comment type="caution">
    <text evidence="8">The sequence shown here is derived from an EMBL/GenBank/DDBJ whole genome shotgun (WGS) entry which is preliminary data.</text>
</comment>
<dbReference type="GO" id="GO:0044732">
    <property type="term" value="C:mitotic spindle pole body"/>
    <property type="evidence" value="ECO:0007669"/>
    <property type="project" value="EnsemblFungi"/>
</dbReference>
<keyword evidence="3" id="KW-0132">Cell division</keyword>
<evidence type="ECO:0000256" key="5">
    <source>
        <dbReference type="ARBA" id="ARBA00023242"/>
    </source>
</evidence>
<dbReference type="OrthoDB" id="1806at2759"/>
<dbReference type="InterPro" id="IPR003511">
    <property type="entry name" value="HORMA_dom"/>
</dbReference>
<dbReference type="InParanoid" id="A0A1X2HDK4"/>
<evidence type="ECO:0000313" key="8">
    <source>
        <dbReference type="EMBL" id="ORY96877.1"/>
    </source>
</evidence>
<dbReference type="GO" id="GO:1990498">
    <property type="term" value="C:mitotic spindle microtubule"/>
    <property type="evidence" value="ECO:0007669"/>
    <property type="project" value="EnsemblFungi"/>
</dbReference>
<feature type="domain" description="HORMA" evidence="7">
    <location>
        <begin position="7"/>
        <end position="198"/>
    </location>
</feature>
<dbReference type="Gene3D" id="3.30.900.10">
    <property type="entry name" value="HORMA domain"/>
    <property type="match status" value="1"/>
</dbReference>
<dbReference type="GO" id="GO:0010997">
    <property type="term" value="F:anaphase-promoting complex binding"/>
    <property type="evidence" value="ECO:0007669"/>
    <property type="project" value="EnsemblFungi"/>
</dbReference>
<reference evidence="8 9" key="1">
    <citation type="submission" date="2016-07" db="EMBL/GenBank/DDBJ databases">
        <title>Pervasive Adenine N6-methylation of Active Genes in Fungi.</title>
        <authorList>
            <consortium name="DOE Joint Genome Institute"/>
            <person name="Mondo S.J."/>
            <person name="Dannebaum R.O."/>
            <person name="Kuo R.C."/>
            <person name="Labutti K."/>
            <person name="Haridas S."/>
            <person name="Kuo A."/>
            <person name="Salamov A."/>
            <person name="Ahrendt S.R."/>
            <person name="Lipzen A."/>
            <person name="Sullivan W."/>
            <person name="Andreopoulos W.B."/>
            <person name="Clum A."/>
            <person name="Lindquist E."/>
            <person name="Daum C."/>
            <person name="Ramamoorthy G.K."/>
            <person name="Gryganskyi A."/>
            <person name="Culley D."/>
            <person name="Magnuson J.K."/>
            <person name="James T.Y."/>
            <person name="O'Malley M.A."/>
            <person name="Stajich J.E."/>
            <person name="Spatafora J.W."/>
            <person name="Visel A."/>
            <person name="Grigoriev I.V."/>
        </authorList>
    </citation>
    <scope>NUCLEOTIDE SEQUENCE [LARGE SCALE GENOMIC DNA]</scope>
    <source>
        <strain evidence="8 9">NRRL 2496</strain>
    </source>
</reference>
<dbReference type="EMBL" id="MCGN01000005">
    <property type="protein sequence ID" value="ORY96877.1"/>
    <property type="molecule type" value="Genomic_DNA"/>
</dbReference>
<evidence type="ECO:0000256" key="6">
    <source>
        <dbReference type="ARBA" id="ARBA00023306"/>
    </source>
</evidence>
<dbReference type="STRING" id="13706.A0A1X2HDK4"/>
<comment type="subcellular location">
    <subcellularLocation>
        <location evidence="1">Nucleus</location>
    </subcellularLocation>
</comment>
<dbReference type="PROSITE" id="PS50815">
    <property type="entry name" value="HORMA"/>
    <property type="match status" value="1"/>
</dbReference>
<dbReference type="GO" id="GO:0007094">
    <property type="term" value="P:mitotic spindle assembly checkpoint signaling"/>
    <property type="evidence" value="ECO:0007669"/>
    <property type="project" value="EnsemblFungi"/>
</dbReference>
<dbReference type="GO" id="GO:0000785">
    <property type="term" value="C:chromatin"/>
    <property type="evidence" value="ECO:0007669"/>
    <property type="project" value="EnsemblFungi"/>
</dbReference>
<organism evidence="8 9">
    <name type="scientific">Syncephalastrum racemosum</name>
    <name type="common">Filamentous fungus</name>
    <dbReference type="NCBI Taxonomy" id="13706"/>
    <lineage>
        <taxon>Eukaryota</taxon>
        <taxon>Fungi</taxon>
        <taxon>Fungi incertae sedis</taxon>
        <taxon>Mucoromycota</taxon>
        <taxon>Mucoromycotina</taxon>
        <taxon>Mucoromycetes</taxon>
        <taxon>Mucorales</taxon>
        <taxon>Syncephalastraceae</taxon>
        <taxon>Syncephalastrum</taxon>
    </lineage>
</organism>
<keyword evidence="4" id="KW-0498">Mitosis</keyword>
<dbReference type="OMA" id="WQFDVEI"/>
<dbReference type="GO" id="GO:0005654">
    <property type="term" value="C:nucleoplasm"/>
    <property type="evidence" value="ECO:0007669"/>
    <property type="project" value="TreeGrafter"/>
</dbReference>
<evidence type="ECO:0000256" key="3">
    <source>
        <dbReference type="ARBA" id="ARBA00022618"/>
    </source>
</evidence>
<dbReference type="GO" id="GO:0051301">
    <property type="term" value="P:cell division"/>
    <property type="evidence" value="ECO:0007669"/>
    <property type="project" value="UniProtKB-KW"/>
</dbReference>
<dbReference type="GO" id="GO:0005737">
    <property type="term" value="C:cytoplasm"/>
    <property type="evidence" value="ECO:0007669"/>
    <property type="project" value="TreeGrafter"/>
</dbReference>
<dbReference type="FunCoup" id="A0A1X2HDK4">
    <property type="interactions" value="914"/>
</dbReference>
<evidence type="ECO:0000313" key="9">
    <source>
        <dbReference type="Proteomes" id="UP000242180"/>
    </source>
</evidence>
<dbReference type="GO" id="GO:0044774">
    <property type="term" value="P:mitotic DNA integrity checkpoint signaling"/>
    <property type="evidence" value="ECO:0007669"/>
    <property type="project" value="EnsemblFungi"/>
</dbReference>
<dbReference type="InterPro" id="IPR045091">
    <property type="entry name" value="Mad2-like"/>
</dbReference>
<sequence length="208" mass="23855">MDAVKLDGSSSLVVEFFEYCVNSILYQRGIYPEEDFKLVEKYGVHLFTTRNDDLRIFLNDIVQQLRVWLDADKINKVILVIKHKNTMETVERWQFDIKTQVNPVAAHDQETPRTDSNVWTEGGKRQFRAIMRQIAAAVTYLPELNPEDYTINVLVHADMDADVPSTWGDTDPGLIKGGGEHMRLKELSTASHTVTPFVAYRIMEDPPQ</sequence>
<dbReference type="AlphaFoldDB" id="A0A1X2HDK4"/>
<dbReference type="GO" id="GO:1902499">
    <property type="term" value="P:positive regulation of protein autoubiquitination"/>
    <property type="evidence" value="ECO:0007669"/>
    <property type="project" value="EnsemblFungi"/>
</dbReference>
<comment type="similarity">
    <text evidence="2">Belongs to the MAD2 family.</text>
</comment>
<dbReference type="InterPro" id="IPR036570">
    <property type="entry name" value="HORMA_dom_sf"/>
</dbReference>
<dbReference type="GO" id="GO:0003677">
    <property type="term" value="F:DNA binding"/>
    <property type="evidence" value="ECO:0007669"/>
    <property type="project" value="UniProtKB-KW"/>
</dbReference>